<keyword evidence="2 5" id="KW-0689">Ribosomal protein</keyword>
<dbReference type="GO" id="GO:0003735">
    <property type="term" value="F:structural constituent of ribosome"/>
    <property type="evidence" value="ECO:0007669"/>
    <property type="project" value="InterPro"/>
</dbReference>
<evidence type="ECO:0000256" key="5">
    <source>
        <dbReference type="HAMAP-Rule" id="MF_00374"/>
    </source>
</evidence>
<gene>
    <name evidence="5" type="primary">rpmC</name>
    <name evidence="5" type="synonym">rpl29</name>
    <name evidence="6" type="ORF">MYAER_0198</name>
</gene>
<dbReference type="SUPFAM" id="SSF46561">
    <property type="entry name" value="Ribosomal protein L29 (L29p)"/>
    <property type="match status" value="1"/>
</dbReference>
<sequence length="72" mass="8449">MALPKIAEVRKMSDEEIADAILNAKKKLFELRLQQATRRLEKTHEFKHTRHRLGQLLTVERERQLAQSTPEA</sequence>
<protein>
    <recommendedName>
        <fullName evidence="4 5">Large ribosomal subunit protein uL29</fullName>
    </recommendedName>
</protein>
<dbReference type="EMBL" id="CP011304">
    <property type="protein sequence ID" value="AKE62562.1"/>
    <property type="molecule type" value="Genomic_DNA"/>
</dbReference>
<reference evidence="6 7" key="1">
    <citation type="journal article" date="2015" name="Genome Announc.">
        <title>Complete Genome Sequence of Microcystis aeruginosa NIES-2549, a Bloom-Forming Cyanobacterium from Lake Kasumigaura, Japan.</title>
        <authorList>
            <person name="Yamaguchi H."/>
            <person name="Suzuki S."/>
            <person name="Tanabe Y."/>
            <person name="Osana Y."/>
            <person name="Shimura Y."/>
            <person name="Ishida K."/>
            <person name="Kawachi M."/>
        </authorList>
    </citation>
    <scope>NUCLEOTIDE SEQUENCE [LARGE SCALE GENOMIC DNA]</scope>
    <source>
        <strain evidence="6 7">NIES-2549</strain>
    </source>
</reference>
<dbReference type="GO" id="GO:0022625">
    <property type="term" value="C:cytosolic large ribosomal subunit"/>
    <property type="evidence" value="ECO:0007669"/>
    <property type="project" value="TreeGrafter"/>
</dbReference>
<evidence type="ECO:0000313" key="6">
    <source>
        <dbReference type="EMBL" id="AKE62562.1"/>
    </source>
</evidence>
<dbReference type="RefSeq" id="WP_002771048.1">
    <property type="nucleotide sequence ID" value="NZ_CP011304.1"/>
</dbReference>
<comment type="similarity">
    <text evidence="1 5">Belongs to the universal ribosomal protein uL29 family.</text>
</comment>
<dbReference type="HAMAP" id="MF_00374">
    <property type="entry name" value="Ribosomal_uL29"/>
    <property type="match status" value="1"/>
</dbReference>
<dbReference type="PANTHER" id="PTHR10916">
    <property type="entry name" value="60S RIBOSOMAL PROTEIN L35/50S RIBOSOMAL PROTEIN L29"/>
    <property type="match status" value="1"/>
</dbReference>
<evidence type="ECO:0000256" key="1">
    <source>
        <dbReference type="ARBA" id="ARBA00009254"/>
    </source>
</evidence>
<proteinExistence type="inferred from homology"/>
<dbReference type="InterPro" id="IPR050063">
    <property type="entry name" value="Ribosomal_protein_uL29"/>
</dbReference>
<evidence type="ECO:0000256" key="2">
    <source>
        <dbReference type="ARBA" id="ARBA00022980"/>
    </source>
</evidence>
<dbReference type="HOGENOM" id="CLU_158491_0_0_3"/>
<dbReference type="Gene3D" id="1.10.287.310">
    <property type="match status" value="1"/>
</dbReference>
<keyword evidence="3 5" id="KW-0687">Ribonucleoprotein</keyword>
<dbReference type="InterPro" id="IPR001854">
    <property type="entry name" value="Ribosomal_uL29"/>
</dbReference>
<dbReference type="PATRIC" id="fig|1641812.3.peg.205"/>
<organism evidence="6 7">
    <name type="scientific">Microcystis aeruginosa NIES-2549</name>
    <dbReference type="NCBI Taxonomy" id="1641812"/>
    <lineage>
        <taxon>Bacteria</taxon>
        <taxon>Bacillati</taxon>
        <taxon>Cyanobacteriota</taxon>
        <taxon>Cyanophyceae</taxon>
        <taxon>Oscillatoriophycideae</taxon>
        <taxon>Chroococcales</taxon>
        <taxon>Microcystaceae</taxon>
        <taxon>Microcystis</taxon>
    </lineage>
</organism>
<dbReference type="NCBIfam" id="TIGR00012">
    <property type="entry name" value="L29"/>
    <property type="match status" value="1"/>
</dbReference>
<dbReference type="GO" id="GO:0006412">
    <property type="term" value="P:translation"/>
    <property type="evidence" value="ECO:0007669"/>
    <property type="project" value="UniProtKB-UniRule"/>
</dbReference>
<dbReference type="InterPro" id="IPR036049">
    <property type="entry name" value="Ribosomal_uL29_sf"/>
</dbReference>
<evidence type="ECO:0000256" key="4">
    <source>
        <dbReference type="ARBA" id="ARBA00035204"/>
    </source>
</evidence>
<evidence type="ECO:0000313" key="7">
    <source>
        <dbReference type="Proteomes" id="UP000034103"/>
    </source>
</evidence>
<dbReference type="Pfam" id="PF00831">
    <property type="entry name" value="Ribosomal_L29"/>
    <property type="match status" value="1"/>
</dbReference>
<accession>A0A0F6U161</accession>
<dbReference type="Proteomes" id="UP000034103">
    <property type="component" value="Chromosome"/>
</dbReference>
<dbReference type="PANTHER" id="PTHR10916:SF0">
    <property type="entry name" value="LARGE RIBOSOMAL SUBUNIT PROTEIN UL29C"/>
    <property type="match status" value="1"/>
</dbReference>
<dbReference type="AlphaFoldDB" id="A0A0F6U161"/>
<evidence type="ECO:0000256" key="3">
    <source>
        <dbReference type="ARBA" id="ARBA00023274"/>
    </source>
</evidence>
<name>A0A0F6U161_MICAE</name>